<dbReference type="AlphaFoldDB" id="A0A176VTL7"/>
<reference evidence="2" key="1">
    <citation type="submission" date="2016-03" db="EMBL/GenBank/DDBJ databases">
        <title>Mechanisms controlling the formation of the plant cell surface in tip-growing cells are functionally conserved among land plants.</title>
        <authorList>
            <person name="Honkanen S."/>
            <person name="Jones V.A."/>
            <person name="Morieri G."/>
            <person name="Champion C."/>
            <person name="Hetherington A.J."/>
            <person name="Kelly S."/>
            <person name="Saint-Marcoux D."/>
            <person name="Proust H."/>
            <person name="Prescott H."/>
            <person name="Dolan L."/>
        </authorList>
    </citation>
    <scope>NUCLEOTIDE SEQUENCE [LARGE SCALE GENOMIC DNA]</scope>
    <source>
        <tissue evidence="2">Whole gametophyte</tissue>
    </source>
</reference>
<sequence length="240" mass="27613">MRQVDGIFFGLPLQASSATFVRYPISSWPAGVPVDCEEKPFENEESSSESEFKMPPRSMSREEIQLESVVSTQRELRYVDFIAPDFTRSGRSHNEPGRRRYVVIFDYFDGGSPNLTYLEYDGNERALGRLNWIALNNSDEDYEVKLLNFDSPLPEAVVQDLMVLTDEELRTALTAHVSPPKADGWVDCDQWHVLELLHSKLDGQVAILPADPPDNFPPEWQNYACHLFSFFLKDYTRPWQ</sequence>
<dbReference type="EMBL" id="LVLJ01002675">
    <property type="protein sequence ID" value="OAE24140.1"/>
    <property type="molecule type" value="Genomic_DNA"/>
</dbReference>
<dbReference type="Proteomes" id="UP000077202">
    <property type="component" value="Unassembled WGS sequence"/>
</dbReference>
<evidence type="ECO:0000313" key="3">
    <source>
        <dbReference type="Proteomes" id="UP000077202"/>
    </source>
</evidence>
<feature type="region of interest" description="Disordered" evidence="1">
    <location>
        <begin position="39"/>
        <end position="58"/>
    </location>
</feature>
<organism evidence="2 3">
    <name type="scientific">Marchantia polymorpha subsp. ruderalis</name>
    <dbReference type="NCBI Taxonomy" id="1480154"/>
    <lineage>
        <taxon>Eukaryota</taxon>
        <taxon>Viridiplantae</taxon>
        <taxon>Streptophyta</taxon>
        <taxon>Embryophyta</taxon>
        <taxon>Marchantiophyta</taxon>
        <taxon>Marchantiopsida</taxon>
        <taxon>Marchantiidae</taxon>
        <taxon>Marchantiales</taxon>
        <taxon>Marchantiaceae</taxon>
        <taxon>Marchantia</taxon>
    </lineage>
</organism>
<comment type="caution">
    <text evidence="2">The sequence shown here is derived from an EMBL/GenBank/DDBJ whole genome shotgun (WGS) entry which is preliminary data.</text>
</comment>
<proteinExistence type="predicted"/>
<accession>A0A176VTL7</accession>
<keyword evidence="3" id="KW-1185">Reference proteome</keyword>
<name>A0A176VTL7_MARPO</name>
<gene>
    <name evidence="2" type="ORF">AXG93_2752s1550</name>
</gene>
<evidence type="ECO:0000256" key="1">
    <source>
        <dbReference type="SAM" id="MobiDB-lite"/>
    </source>
</evidence>
<evidence type="ECO:0000313" key="2">
    <source>
        <dbReference type="EMBL" id="OAE24140.1"/>
    </source>
</evidence>
<protein>
    <submittedName>
        <fullName evidence="2">Uncharacterized protein</fullName>
    </submittedName>
</protein>